<feature type="domain" description="CAAX prenyl protease 2/Lysostaphin resistance protein A-like" evidence="2">
    <location>
        <begin position="164"/>
        <end position="256"/>
    </location>
</feature>
<evidence type="ECO:0000259" key="2">
    <source>
        <dbReference type="Pfam" id="PF02517"/>
    </source>
</evidence>
<organism evidence="3 4">
    <name type="scientific">Leptospira wolffii</name>
    <dbReference type="NCBI Taxonomy" id="409998"/>
    <lineage>
        <taxon>Bacteria</taxon>
        <taxon>Pseudomonadati</taxon>
        <taxon>Spirochaetota</taxon>
        <taxon>Spirochaetia</taxon>
        <taxon>Leptospirales</taxon>
        <taxon>Leptospiraceae</taxon>
        <taxon>Leptospira</taxon>
    </lineage>
</organism>
<feature type="transmembrane region" description="Helical" evidence="1">
    <location>
        <begin position="220"/>
        <end position="237"/>
    </location>
</feature>
<dbReference type="EMBL" id="NPDT01000001">
    <property type="protein sequence ID" value="PJZ67262.1"/>
    <property type="molecule type" value="Genomic_DNA"/>
</dbReference>
<dbReference type="GO" id="GO:0004175">
    <property type="term" value="F:endopeptidase activity"/>
    <property type="evidence" value="ECO:0007669"/>
    <property type="project" value="UniProtKB-ARBA"/>
</dbReference>
<feature type="transmembrane region" description="Helical" evidence="1">
    <location>
        <begin position="244"/>
        <end position="266"/>
    </location>
</feature>
<dbReference type="InterPro" id="IPR003675">
    <property type="entry name" value="Rce1/LyrA-like_dom"/>
</dbReference>
<sequence>MEFKAENRKDLPEYSSGKLESVLILVSVFVLCLSVLPFTISRFLAPTILFPFVFLGLFLRFKALLYLTFPLLVLTLLSSFPYAQRLWPLGAGVALIFYFLSWKSVRKSGLARWFRRGKVSKFEWLSGFGFILSASVALLLWFYFWNDDLEDLRRRFPAGDLWVLLGAAIGFSVINAIVEEFLFRGIIMESLETIWKNGAWPLCIQAIVFGAMHLNGFPRGWSGMGLAAIYGLMTGLLRIRTGGILFPVSVHFFADLTIAMILLFSVR</sequence>
<accession>A0A2M9ZFR7</accession>
<dbReference type="AlphaFoldDB" id="A0A2M9ZFR7"/>
<dbReference type="RefSeq" id="WP_100757766.1">
    <property type="nucleotide sequence ID" value="NZ_NPDT01000001.1"/>
</dbReference>
<feature type="transmembrane region" description="Helical" evidence="1">
    <location>
        <begin position="21"/>
        <end position="37"/>
    </location>
</feature>
<reference evidence="3 4" key="1">
    <citation type="submission" date="2017-07" db="EMBL/GenBank/DDBJ databases">
        <title>Leptospira spp. isolated from tropical soils.</title>
        <authorList>
            <person name="Thibeaux R."/>
            <person name="Iraola G."/>
            <person name="Ferres I."/>
            <person name="Bierque E."/>
            <person name="Girault D."/>
            <person name="Soupe-Gilbert M.-E."/>
            <person name="Picardeau M."/>
            <person name="Goarant C."/>
        </authorList>
    </citation>
    <scope>NUCLEOTIDE SEQUENCE [LARGE SCALE GENOMIC DNA]</scope>
    <source>
        <strain evidence="3 4">FH2-C-A2</strain>
    </source>
</reference>
<dbReference type="GO" id="GO:0080120">
    <property type="term" value="P:CAAX-box protein maturation"/>
    <property type="evidence" value="ECO:0007669"/>
    <property type="project" value="UniProtKB-ARBA"/>
</dbReference>
<keyword evidence="1" id="KW-1133">Transmembrane helix</keyword>
<evidence type="ECO:0000313" key="3">
    <source>
        <dbReference type="EMBL" id="PJZ67262.1"/>
    </source>
</evidence>
<dbReference type="Proteomes" id="UP000231912">
    <property type="component" value="Unassembled WGS sequence"/>
</dbReference>
<feature type="transmembrane region" description="Helical" evidence="1">
    <location>
        <begin position="86"/>
        <end position="102"/>
    </location>
</feature>
<gene>
    <name evidence="3" type="ORF">CH371_04200</name>
</gene>
<evidence type="ECO:0000313" key="4">
    <source>
        <dbReference type="Proteomes" id="UP000231912"/>
    </source>
</evidence>
<keyword evidence="1" id="KW-0812">Transmembrane</keyword>
<evidence type="ECO:0000256" key="1">
    <source>
        <dbReference type="SAM" id="Phobius"/>
    </source>
</evidence>
<feature type="transmembrane region" description="Helical" evidence="1">
    <location>
        <begin position="161"/>
        <end position="182"/>
    </location>
</feature>
<keyword evidence="1" id="KW-0472">Membrane</keyword>
<comment type="caution">
    <text evidence="3">The sequence shown here is derived from an EMBL/GenBank/DDBJ whole genome shotgun (WGS) entry which is preliminary data.</text>
</comment>
<name>A0A2M9ZFR7_9LEPT</name>
<feature type="transmembrane region" description="Helical" evidence="1">
    <location>
        <begin position="122"/>
        <end position="145"/>
    </location>
</feature>
<dbReference type="Pfam" id="PF02517">
    <property type="entry name" value="Rce1-like"/>
    <property type="match status" value="1"/>
</dbReference>
<protein>
    <recommendedName>
        <fullName evidence="2">CAAX prenyl protease 2/Lysostaphin resistance protein A-like domain-containing protein</fullName>
    </recommendedName>
</protein>
<proteinExistence type="predicted"/>